<dbReference type="STRING" id="74969.FAD_1585"/>
<evidence type="ECO:0008006" key="3">
    <source>
        <dbReference type="Google" id="ProtNLM"/>
    </source>
</evidence>
<proteinExistence type="predicted"/>
<protein>
    <recommendedName>
        <fullName evidence="3">DNA replication complex GINS family protein</fullName>
    </recommendedName>
</protein>
<keyword evidence="2" id="KW-1185">Reference proteome</keyword>
<dbReference type="KEGG" id="fai:FAD_1585"/>
<dbReference type="AlphaFoldDB" id="A0A1V0N5P3"/>
<sequence length="225" mass="26647">MAMVFVMIMIDISKYDKLLEDLKAMLFSERKSRKLNRIEPNFYKNIHSLFVELTEEKDRVVSSDITEYMEITKLLDEVRKNFKAFFQVRFEKIGKYSVYDEIEEYLYNMSPEEKNIMKELNAQMKGYYDDFTGITRQTEEIPEMPEEEKTVEEPPEKTITEPEIEEAPVAEEMVLVRIIKDQPPIAQPDRDYYLHRNDILYISGSFAKMLSSHGVCSYIEKGKKL</sequence>
<reference evidence="1 2" key="1">
    <citation type="submission" date="2011-10" db="EMBL/GenBank/DDBJ databases">
        <title>Metabolic and evolutionary patterns in the extreme acidophile Ferroplasma acidiphilum.</title>
        <authorList>
            <person name="Golyshina O.V."/>
            <person name="Kozyavkin S.A."/>
            <person name="Tatusov R.L."/>
            <person name="Slesarev A.I."/>
            <person name="Golyshin P.N."/>
        </authorList>
    </citation>
    <scope>NUCLEOTIDE SEQUENCE [LARGE SCALE GENOMIC DNA]</scope>
    <source>
        <strain evidence="2">Y</strain>
    </source>
</reference>
<dbReference type="CDD" id="cd11714">
    <property type="entry name" value="GINS_A_archaea"/>
    <property type="match status" value="1"/>
</dbReference>
<dbReference type="Proteomes" id="UP000192050">
    <property type="component" value="Chromosome"/>
</dbReference>
<organism evidence="1 2">
    <name type="scientific">Ferroplasma acidiphilum</name>
    <dbReference type="NCBI Taxonomy" id="74969"/>
    <lineage>
        <taxon>Archaea</taxon>
        <taxon>Methanobacteriati</taxon>
        <taxon>Thermoplasmatota</taxon>
        <taxon>Thermoplasmata</taxon>
        <taxon>Thermoplasmatales</taxon>
        <taxon>Ferroplasmaceae</taxon>
        <taxon>Ferroplasma</taxon>
    </lineage>
</organism>
<evidence type="ECO:0000313" key="2">
    <source>
        <dbReference type="Proteomes" id="UP000192050"/>
    </source>
</evidence>
<accession>A0A1V0N5P3</accession>
<dbReference type="Gene3D" id="1.20.58.1030">
    <property type="match status" value="1"/>
</dbReference>
<dbReference type="EMBL" id="CP015363">
    <property type="protein sequence ID" value="ARD85431.1"/>
    <property type="molecule type" value="Genomic_DNA"/>
</dbReference>
<evidence type="ECO:0000313" key="1">
    <source>
        <dbReference type="EMBL" id="ARD85431.1"/>
    </source>
</evidence>
<gene>
    <name evidence="1" type="ORF">FAD_1585</name>
</gene>
<name>A0A1V0N5P3_9ARCH</name>